<dbReference type="PANTHER" id="PTHR37558">
    <property type="entry name" value="HTH CENPB-TYPE DOMAIN-CONTAINING PROTEIN"/>
    <property type="match status" value="1"/>
</dbReference>
<dbReference type="EMBL" id="CANTFM010000652">
    <property type="protein sequence ID" value="CAI5727224.1"/>
    <property type="molecule type" value="Genomic_DNA"/>
</dbReference>
<dbReference type="SUPFAM" id="SSF46689">
    <property type="entry name" value="Homeodomain-like"/>
    <property type="match status" value="2"/>
</dbReference>
<evidence type="ECO:0000256" key="1">
    <source>
        <dbReference type="ARBA" id="ARBA00023125"/>
    </source>
</evidence>
<dbReference type="AlphaFoldDB" id="A0AAV0TW76"/>
<dbReference type="InterPro" id="IPR006600">
    <property type="entry name" value="HTH_CenpB_DNA-bd_dom"/>
</dbReference>
<gene>
    <name evidence="4" type="ORF">PDE001_LOCUS3758</name>
</gene>
<dbReference type="PROSITE" id="PS51253">
    <property type="entry name" value="HTH_CENPB"/>
    <property type="match status" value="1"/>
</dbReference>
<comment type="caution">
    <text evidence="4">The sequence shown here is derived from an EMBL/GenBank/DDBJ whole genome shotgun (WGS) entry which is preliminary data.</text>
</comment>
<name>A0AAV0TW76_9STRA</name>
<dbReference type="Proteomes" id="UP001162029">
    <property type="component" value="Unassembled WGS sequence"/>
</dbReference>
<dbReference type="Gene3D" id="1.10.10.60">
    <property type="entry name" value="Homeodomain-like"/>
    <property type="match status" value="2"/>
</dbReference>
<evidence type="ECO:0000313" key="4">
    <source>
        <dbReference type="EMBL" id="CAI5727224.1"/>
    </source>
</evidence>
<keyword evidence="1" id="KW-0238">DNA-binding</keyword>
<evidence type="ECO:0000259" key="3">
    <source>
        <dbReference type="PROSITE" id="PS51253"/>
    </source>
</evidence>
<dbReference type="GO" id="GO:0003677">
    <property type="term" value="F:DNA binding"/>
    <property type="evidence" value="ECO:0007669"/>
    <property type="project" value="UniProtKB-KW"/>
</dbReference>
<feature type="domain" description="HTH CENPB-type" evidence="3">
    <location>
        <begin position="64"/>
        <end position="147"/>
    </location>
</feature>
<protein>
    <recommendedName>
        <fullName evidence="3">HTH CENPB-type domain-containing protein</fullName>
    </recommendedName>
</protein>
<dbReference type="Pfam" id="PF18107">
    <property type="entry name" value="HTH_ABP1_N"/>
    <property type="match status" value="1"/>
</dbReference>
<dbReference type="InterPro" id="IPR041188">
    <property type="entry name" value="HTH_ABP1_N"/>
</dbReference>
<feature type="coiled-coil region" evidence="2">
    <location>
        <begin position="390"/>
        <end position="425"/>
    </location>
</feature>
<sequence>MSSRSRHHLTIGDKNRLRRYHKQHPELTQEQLREWAYTTFGQWVARSTVGHIVRGPEEVSANPEATRFQSGRYPDMEQELYAVIEARWCQVGVDVKQVDRSHGLVLNDAELWTKANEILKRTRGSDESVSVAWVHRFKKRHGLHRLQLKRAAAAVVATEREDVEMQQQQQTVVEHYCLDETECAVLAVTGNKRSATEVTESSEVAGTRMDSVRKRPATTVARISGACASAAATADAAASTSAVGTRSHFVSSDDILLLTHVLAIKPWGFPYAMDGWQQVVEKLRSDDSFRLEKTAGACQARINLLLSHMKAGNTLALRKSGTETEFDTKCALIAEVAMQIDEYARATQKGNGKSLTEVGAPISVAKVRREAAACTWIPDLDRERMAQRRLELMERKMDRELAAQKRHSEEQVMRLEKLHREQQQTQQEQHAQLLATIQQQQAMMCDLIKLMAPTSRTGANAQEV</sequence>
<dbReference type="Pfam" id="PF03221">
    <property type="entry name" value="HTH_Tnp_Tc5"/>
    <property type="match status" value="1"/>
</dbReference>
<dbReference type="PANTHER" id="PTHR37558:SF1">
    <property type="entry name" value="HTH CENPB-TYPE DOMAIN-CONTAINING PROTEIN"/>
    <property type="match status" value="1"/>
</dbReference>
<dbReference type="InterPro" id="IPR009057">
    <property type="entry name" value="Homeodomain-like_sf"/>
</dbReference>
<accession>A0AAV0TW76</accession>
<evidence type="ECO:0000256" key="2">
    <source>
        <dbReference type="SAM" id="Coils"/>
    </source>
</evidence>
<evidence type="ECO:0000313" key="5">
    <source>
        <dbReference type="Proteomes" id="UP001162029"/>
    </source>
</evidence>
<keyword evidence="5" id="KW-1185">Reference proteome</keyword>
<organism evidence="4 5">
    <name type="scientific">Peronospora destructor</name>
    <dbReference type="NCBI Taxonomy" id="86335"/>
    <lineage>
        <taxon>Eukaryota</taxon>
        <taxon>Sar</taxon>
        <taxon>Stramenopiles</taxon>
        <taxon>Oomycota</taxon>
        <taxon>Peronosporomycetes</taxon>
        <taxon>Peronosporales</taxon>
        <taxon>Peronosporaceae</taxon>
        <taxon>Peronospora</taxon>
    </lineage>
</organism>
<proteinExistence type="predicted"/>
<keyword evidence="2" id="KW-0175">Coiled coil</keyword>
<reference evidence="4" key="1">
    <citation type="submission" date="2022-12" db="EMBL/GenBank/DDBJ databases">
        <authorList>
            <person name="Webb A."/>
        </authorList>
    </citation>
    <scope>NUCLEOTIDE SEQUENCE</scope>
    <source>
        <strain evidence="4">Pd1</strain>
    </source>
</reference>